<evidence type="ECO:0000313" key="3">
    <source>
        <dbReference type="Proteomes" id="UP000231382"/>
    </source>
</evidence>
<evidence type="ECO:0000313" key="2">
    <source>
        <dbReference type="EMBL" id="PIS07809.1"/>
    </source>
</evidence>
<dbReference type="InterPro" id="IPR002105">
    <property type="entry name" value="Dockerin_1_rpt"/>
</dbReference>
<organism evidence="2 3">
    <name type="scientific">Candidatus Berkelbacteria bacterium CG10_big_fil_rev_8_21_14_0_10_43_13</name>
    <dbReference type="NCBI Taxonomy" id="1974514"/>
    <lineage>
        <taxon>Bacteria</taxon>
        <taxon>Candidatus Berkelbacteria</taxon>
    </lineage>
</organism>
<dbReference type="GO" id="GO:0004553">
    <property type="term" value="F:hydrolase activity, hydrolyzing O-glycosyl compounds"/>
    <property type="evidence" value="ECO:0007669"/>
    <property type="project" value="InterPro"/>
</dbReference>
<dbReference type="Pfam" id="PF00404">
    <property type="entry name" value="Dockerin_1"/>
    <property type="match status" value="1"/>
</dbReference>
<dbReference type="PROSITE" id="PS00018">
    <property type="entry name" value="EF_HAND_1"/>
    <property type="match status" value="1"/>
</dbReference>
<reference evidence="3" key="1">
    <citation type="submission" date="2017-09" db="EMBL/GenBank/DDBJ databases">
        <title>Depth-based differentiation of microbial function through sediment-hosted aquifers and enrichment of novel symbionts in the deep terrestrial subsurface.</title>
        <authorList>
            <person name="Probst A.J."/>
            <person name="Ladd B."/>
            <person name="Jarett J.K."/>
            <person name="Geller-Mcgrath D.E."/>
            <person name="Sieber C.M.K."/>
            <person name="Emerson J.B."/>
            <person name="Anantharaman K."/>
            <person name="Thomas B.C."/>
            <person name="Malmstrom R."/>
            <person name="Stieglmeier M."/>
            <person name="Klingl A."/>
            <person name="Woyke T."/>
            <person name="Ryan C.M."/>
            <person name="Banfield J.F."/>
        </authorList>
    </citation>
    <scope>NUCLEOTIDE SEQUENCE [LARGE SCALE GENOMIC DNA]</scope>
</reference>
<dbReference type="InterPro" id="IPR016134">
    <property type="entry name" value="Dockerin_dom"/>
</dbReference>
<dbReference type="InterPro" id="IPR018247">
    <property type="entry name" value="EF_Hand_1_Ca_BS"/>
</dbReference>
<dbReference type="GO" id="GO:0000272">
    <property type="term" value="P:polysaccharide catabolic process"/>
    <property type="evidence" value="ECO:0007669"/>
    <property type="project" value="InterPro"/>
</dbReference>
<dbReference type="AlphaFoldDB" id="A0A2H0W6U7"/>
<proteinExistence type="predicted"/>
<dbReference type="Gene3D" id="1.10.1330.10">
    <property type="entry name" value="Dockerin domain"/>
    <property type="match status" value="1"/>
</dbReference>
<dbReference type="CDD" id="cd14254">
    <property type="entry name" value="Dockerin_II"/>
    <property type="match status" value="1"/>
</dbReference>
<dbReference type="EMBL" id="PEZW01000010">
    <property type="protein sequence ID" value="PIS07809.1"/>
    <property type="molecule type" value="Genomic_DNA"/>
</dbReference>
<feature type="domain" description="Dockerin" evidence="1">
    <location>
        <begin position="320"/>
        <end position="377"/>
    </location>
</feature>
<dbReference type="SUPFAM" id="SSF63446">
    <property type="entry name" value="Type I dockerin domain"/>
    <property type="match status" value="1"/>
</dbReference>
<evidence type="ECO:0000259" key="1">
    <source>
        <dbReference type="PROSITE" id="PS51766"/>
    </source>
</evidence>
<dbReference type="InterPro" id="IPR036439">
    <property type="entry name" value="Dockerin_dom_sf"/>
</dbReference>
<dbReference type="PROSITE" id="PS51766">
    <property type="entry name" value="DOCKERIN"/>
    <property type="match status" value="1"/>
</dbReference>
<gene>
    <name evidence="2" type="ORF">COT78_01550</name>
</gene>
<protein>
    <recommendedName>
        <fullName evidence="1">Dockerin domain-containing protein</fullName>
    </recommendedName>
</protein>
<accession>A0A2H0W6U7</accession>
<name>A0A2H0W6U7_9BACT</name>
<sequence length="377" mass="40523">MGKAFKQLFSFFVVAGMLLASFWPSLTFAISRDDYVNGKIFNNIISDSDFLNINSMTASDIQSFLTAKGSYLAGYSEGGRTAAQIIYDAAHGANEASGTFNGITVNTTTGTVNPEVLLVTLQKEQSLITRSDNNSWAMLASMGYACYPSVSGDSNGNGCADAYEGFTKQVENGAWQLRYNFERSQGKGLDYQVGQTFTSSDGYTVTFMNSATASLYRYTPYVFNGNYNFYNLFTSWFTTHVDTAANDTNHFTLLTYTTSQTISGSKTSTSTIALNGSQIAGAGSTTWTINLTGLAIGTNSYTITYGDGGVVVGTKNITITIQKSGDINGDGAINIQDLSILATYWNETNPEAPLADLNGDHVVNISDLSILAGRWGN</sequence>
<comment type="caution">
    <text evidence="2">The sequence shown here is derived from an EMBL/GenBank/DDBJ whole genome shotgun (WGS) entry which is preliminary data.</text>
</comment>
<dbReference type="Proteomes" id="UP000231382">
    <property type="component" value="Unassembled WGS sequence"/>
</dbReference>